<accession>A0ABD6BSR5</accession>
<keyword evidence="2" id="KW-1133">Transmembrane helix</keyword>
<feature type="compositionally biased region" description="Gly residues" evidence="1">
    <location>
        <begin position="592"/>
        <end position="608"/>
    </location>
</feature>
<dbReference type="RefSeq" id="WP_267646999.1">
    <property type="nucleotide sequence ID" value="NZ_JANHGR010000001.1"/>
</dbReference>
<comment type="caution">
    <text evidence="4">The sequence shown here is derived from an EMBL/GenBank/DDBJ whole genome shotgun (WGS) entry which is preliminary data.</text>
</comment>
<evidence type="ECO:0000313" key="4">
    <source>
        <dbReference type="EMBL" id="MFD1567835.1"/>
    </source>
</evidence>
<gene>
    <name evidence="4" type="ORF">ACFSAU_10045</name>
</gene>
<sequence length="740" mass="77699">MSTATGRIQSLVAPDPDWDLFDALTHPAMLGIALLTAAYLRELVGITDVVGGTGLLLTEAVLVLIGATALASRVDARTALLGTGLVLAAGLAGYYFSIPASQRALIDAGSALRDFAALLSGLSVFRLVQAEIWALAVLPAPLFGSWLLALRGEFPLSAAVGGSALGLFVLTGDAGVLATLAGVVGAGLAVGLGELVPRRALGAHWDTVVLVLTLMVVLSTTVSVVPGGDSRPILGGTAQPTLEGNVVANADSVGIVGAIRLSPSVRFTVQSEQPGYWRVGAYDRYTGGSWVRTGEVTAYDGRLDPPPGGSVTVEQTVTAETTLDSMPALWKPVRVSGNVQRATQVTEEDGLRAAASIAPGESYSVISERPVYSTGTLQRAGTDYPDAVTDRYLGLPDSTPDRVGERTAAIVERANATTPYATAVAVEEYLESTKDYSLNVERPRGSVADAFLFEMDAGYCTYYATTMAVMLRTQGIPARMATGYTAGQRVSEDEWVVRGLNAHAWVEVYFPEVGWVTFDPTPSGPREAAGESRVSQAREAGESGVDTDRTGGGEWTPTPTPTPEPDETTNGTDGQVETPDLAQIADNRGTPDAGGLGSFTPGGTGGGSDRSLPTPEEVGYGAVVLLAGVAASRRLGLDGRLYRFVWLRYQPRADPVADVERAYDRVETLLGDRRRPRHPGETVGSYLDSLGVADARIRRVAALYERAHYGGVADETAADEAVETADAIVAETTPLLGRFR</sequence>
<proteinExistence type="predicted"/>
<dbReference type="AlphaFoldDB" id="A0ABD6BSR5"/>
<dbReference type="Pfam" id="PF01841">
    <property type="entry name" value="Transglut_core"/>
    <property type="match status" value="1"/>
</dbReference>
<feature type="transmembrane region" description="Helical" evidence="2">
    <location>
        <begin position="52"/>
        <end position="71"/>
    </location>
</feature>
<evidence type="ECO:0000259" key="3">
    <source>
        <dbReference type="SMART" id="SM00460"/>
    </source>
</evidence>
<keyword evidence="2" id="KW-0812">Transmembrane</keyword>
<evidence type="ECO:0000256" key="1">
    <source>
        <dbReference type="SAM" id="MobiDB-lite"/>
    </source>
</evidence>
<dbReference type="InterPro" id="IPR038765">
    <property type="entry name" value="Papain-like_cys_pep_sf"/>
</dbReference>
<feature type="domain" description="Transglutaminase-like" evidence="3">
    <location>
        <begin position="452"/>
        <end position="522"/>
    </location>
</feature>
<organism evidence="4 5">
    <name type="scientific">Halolamina litorea</name>
    <dbReference type="NCBI Taxonomy" id="1515593"/>
    <lineage>
        <taxon>Archaea</taxon>
        <taxon>Methanobacteriati</taxon>
        <taxon>Methanobacteriota</taxon>
        <taxon>Stenosarchaea group</taxon>
        <taxon>Halobacteria</taxon>
        <taxon>Halobacteriales</taxon>
        <taxon>Haloferacaceae</taxon>
    </lineage>
</organism>
<dbReference type="InterPro" id="IPR021878">
    <property type="entry name" value="TgpA_N"/>
</dbReference>
<dbReference type="Proteomes" id="UP001597139">
    <property type="component" value="Unassembled WGS sequence"/>
</dbReference>
<dbReference type="InterPro" id="IPR052901">
    <property type="entry name" value="Bact_TGase-like"/>
</dbReference>
<feature type="transmembrane region" description="Helical" evidence="2">
    <location>
        <begin position="208"/>
        <end position="228"/>
    </location>
</feature>
<feature type="transmembrane region" description="Helical" evidence="2">
    <location>
        <begin position="78"/>
        <end position="96"/>
    </location>
</feature>
<name>A0ABD6BSR5_9EURY</name>
<evidence type="ECO:0000313" key="5">
    <source>
        <dbReference type="Proteomes" id="UP001597139"/>
    </source>
</evidence>
<dbReference type="SMART" id="SM00460">
    <property type="entry name" value="TGc"/>
    <property type="match status" value="1"/>
</dbReference>
<dbReference type="PANTHER" id="PTHR42736">
    <property type="entry name" value="PROTEIN-GLUTAMINE GAMMA-GLUTAMYLTRANSFERASE"/>
    <property type="match status" value="1"/>
</dbReference>
<dbReference type="Pfam" id="PF11992">
    <property type="entry name" value="TgpA_N"/>
    <property type="match status" value="1"/>
</dbReference>
<dbReference type="SUPFAM" id="SSF54001">
    <property type="entry name" value="Cysteine proteinases"/>
    <property type="match status" value="1"/>
</dbReference>
<keyword evidence="2" id="KW-0472">Membrane</keyword>
<dbReference type="PANTHER" id="PTHR42736:SF1">
    <property type="entry name" value="PROTEIN-GLUTAMINE GAMMA-GLUTAMYLTRANSFERASE"/>
    <property type="match status" value="1"/>
</dbReference>
<dbReference type="InterPro" id="IPR002931">
    <property type="entry name" value="Transglutaminase-like"/>
</dbReference>
<reference evidence="4 5" key="1">
    <citation type="journal article" date="2019" name="Int. J. Syst. Evol. Microbiol.">
        <title>The Global Catalogue of Microorganisms (GCM) 10K type strain sequencing project: providing services to taxonomists for standard genome sequencing and annotation.</title>
        <authorList>
            <consortium name="The Broad Institute Genomics Platform"/>
            <consortium name="The Broad Institute Genome Sequencing Center for Infectious Disease"/>
            <person name="Wu L."/>
            <person name="Ma J."/>
        </authorList>
    </citation>
    <scope>NUCLEOTIDE SEQUENCE [LARGE SCALE GENOMIC DNA]</scope>
    <source>
        <strain evidence="4 5">CGMCC 1.12859</strain>
    </source>
</reference>
<protein>
    <submittedName>
        <fullName evidence="4">DUF3488 and DUF4129 domain-containing transglutaminase family protein</fullName>
    </submittedName>
</protein>
<dbReference type="Pfam" id="PF13559">
    <property type="entry name" value="DUF4129"/>
    <property type="match status" value="1"/>
</dbReference>
<evidence type="ECO:0000256" key="2">
    <source>
        <dbReference type="SAM" id="Phobius"/>
    </source>
</evidence>
<feature type="transmembrane region" description="Helical" evidence="2">
    <location>
        <begin position="176"/>
        <end position="196"/>
    </location>
</feature>
<keyword evidence="5" id="KW-1185">Reference proteome</keyword>
<dbReference type="Gene3D" id="3.10.620.30">
    <property type="match status" value="1"/>
</dbReference>
<feature type="region of interest" description="Disordered" evidence="1">
    <location>
        <begin position="521"/>
        <end position="614"/>
    </location>
</feature>
<dbReference type="EMBL" id="JBHUCZ010000009">
    <property type="protein sequence ID" value="MFD1567835.1"/>
    <property type="molecule type" value="Genomic_DNA"/>
</dbReference>
<dbReference type="InterPro" id="IPR025403">
    <property type="entry name" value="TgpA-like_C"/>
</dbReference>